<proteinExistence type="predicted"/>
<accession>A0A9D3XRB5</accession>
<sequence length="104" mass="10528">MHKHTYISQLSPPAPLSLRPPISVRPCLSQVSLPVHSGSAVAMGPPVAPCHYHKAGDVPPSFGHTGVCKPCLPVTEMGPAESADASQPPAAVTTQPSNAGTCGG</sequence>
<evidence type="ECO:0000313" key="2">
    <source>
        <dbReference type="EMBL" id="KAH1184427.1"/>
    </source>
</evidence>
<protein>
    <submittedName>
        <fullName evidence="2">Uncharacterized protein</fullName>
    </submittedName>
</protein>
<dbReference type="Proteomes" id="UP000827986">
    <property type="component" value="Unassembled WGS sequence"/>
</dbReference>
<dbReference type="AlphaFoldDB" id="A0A9D3XRB5"/>
<evidence type="ECO:0000256" key="1">
    <source>
        <dbReference type="SAM" id="MobiDB-lite"/>
    </source>
</evidence>
<dbReference type="EMBL" id="JAHDVG010000465">
    <property type="protein sequence ID" value="KAH1184427.1"/>
    <property type="molecule type" value="Genomic_DNA"/>
</dbReference>
<reference evidence="2" key="1">
    <citation type="submission" date="2021-09" db="EMBL/GenBank/DDBJ databases">
        <title>The genome of Mauremys mutica provides insights into the evolution of semi-aquatic lifestyle.</title>
        <authorList>
            <person name="Gong S."/>
            <person name="Gao Y."/>
        </authorList>
    </citation>
    <scope>NUCLEOTIDE SEQUENCE</scope>
    <source>
        <strain evidence="2">MM-2020</strain>
        <tissue evidence="2">Muscle</tissue>
    </source>
</reference>
<keyword evidence="3" id="KW-1185">Reference proteome</keyword>
<name>A0A9D3XRB5_9SAUR</name>
<organism evidence="2 3">
    <name type="scientific">Mauremys mutica</name>
    <name type="common">yellowpond turtle</name>
    <dbReference type="NCBI Taxonomy" id="74926"/>
    <lineage>
        <taxon>Eukaryota</taxon>
        <taxon>Metazoa</taxon>
        <taxon>Chordata</taxon>
        <taxon>Craniata</taxon>
        <taxon>Vertebrata</taxon>
        <taxon>Euteleostomi</taxon>
        <taxon>Archelosauria</taxon>
        <taxon>Testudinata</taxon>
        <taxon>Testudines</taxon>
        <taxon>Cryptodira</taxon>
        <taxon>Durocryptodira</taxon>
        <taxon>Testudinoidea</taxon>
        <taxon>Geoemydidae</taxon>
        <taxon>Geoemydinae</taxon>
        <taxon>Mauremys</taxon>
    </lineage>
</organism>
<comment type="caution">
    <text evidence="2">The sequence shown here is derived from an EMBL/GenBank/DDBJ whole genome shotgun (WGS) entry which is preliminary data.</text>
</comment>
<evidence type="ECO:0000313" key="3">
    <source>
        <dbReference type="Proteomes" id="UP000827986"/>
    </source>
</evidence>
<gene>
    <name evidence="2" type="ORF">KIL84_015043</name>
</gene>
<feature type="compositionally biased region" description="Polar residues" evidence="1">
    <location>
        <begin position="92"/>
        <end position="104"/>
    </location>
</feature>
<feature type="region of interest" description="Disordered" evidence="1">
    <location>
        <begin position="78"/>
        <end position="104"/>
    </location>
</feature>